<dbReference type="Pfam" id="PF06824">
    <property type="entry name" value="Glyco_hydro_125"/>
    <property type="match status" value="1"/>
</dbReference>
<dbReference type="PANTHER" id="PTHR31047">
    <property type="entry name" value="MEIOTICALLY UP-REGULATED GENE 157 PROTEIN"/>
    <property type="match status" value="1"/>
</dbReference>
<comment type="caution">
    <text evidence="1">The sequence shown here is derived from an EMBL/GenBank/DDBJ whole genome shotgun (WGS) entry which is preliminary data.</text>
</comment>
<dbReference type="Gene3D" id="1.50.10.10">
    <property type="match status" value="1"/>
</dbReference>
<gene>
    <name evidence="1" type="ORF">FPL22_09805</name>
</gene>
<keyword evidence="2" id="KW-1185">Reference proteome</keyword>
<dbReference type="GO" id="GO:0016787">
    <property type="term" value="F:hydrolase activity"/>
    <property type="evidence" value="ECO:0007669"/>
    <property type="project" value="UniProtKB-KW"/>
</dbReference>
<evidence type="ECO:0000313" key="2">
    <source>
        <dbReference type="Proteomes" id="UP000315648"/>
    </source>
</evidence>
<proteinExistence type="predicted"/>
<dbReference type="SMART" id="SM01149">
    <property type="entry name" value="DUF1237"/>
    <property type="match status" value="1"/>
</dbReference>
<dbReference type="Proteomes" id="UP000315648">
    <property type="component" value="Unassembled WGS sequence"/>
</dbReference>
<dbReference type="PANTHER" id="PTHR31047:SF0">
    <property type="entry name" value="MEIOTICALLY UP-REGULATED GENE 157 PROTEIN"/>
    <property type="match status" value="1"/>
</dbReference>
<protein>
    <submittedName>
        <fullName evidence="1">Glycoside hydrolase family 125 protein</fullName>
    </submittedName>
</protein>
<dbReference type="InterPro" id="IPR008313">
    <property type="entry name" value="GH125"/>
</dbReference>
<dbReference type="InterPro" id="IPR012341">
    <property type="entry name" value="6hp_glycosidase-like_sf"/>
</dbReference>
<accession>A0A556QSD4</accession>
<dbReference type="InterPro" id="IPR008928">
    <property type="entry name" value="6-hairpin_glycosidase_sf"/>
</dbReference>
<dbReference type="SUPFAM" id="SSF48208">
    <property type="entry name" value="Six-hairpin glycosidases"/>
    <property type="match status" value="1"/>
</dbReference>
<evidence type="ECO:0000313" key="1">
    <source>
        <dbReference type="EMBL" id="TSJ79557.1"/>
    </source>
</evidence>
<dbReference type="GO" id="GO:0005975">
    <property type="term" value="P:carbohydrate metabolic process"/>
    <property type="evidence" value="ECO:0007669"/>
    <property type="project" value="InterPro"/>
</dbReference>
<reference evidence="1 2" key="1">
    <citation type="submission" date="2019-07" db="EMBL/GenBank/DDBJ databases">
        <title>Description of 53C-WASEF.</title>
        <authorList>
            <person name="Pitt A."/>
            <person name="Hahn M.W."/>
        </authorList>
    </citation>
    <scope>NUCLEOTIDE SEQUENCE [LARGE SCALE GENOMIC DNA]</scope>
    <source>
        <strain evidence="1 2">53C-WASEF</strain>
    </source>
</reference>
<dbReference type="OrthoDB" id="181472at2"/>
<keyword evidence="1" id="KW-0378">Hydrolase</keyword>
<organism evidence="1 2">
    <name type="scientific">Rariglobus hedericola</name>
    <dbReference type="NCBI Taxonomy" id="2597822"/>
    <lineage>
        <taxon>Bacteria</taxon>
        <taxon>Pseudomonadati</taxon>
        <taxon>Verrucomicrobiota</taxon>
        <taxon>Opitutia</taxon>
        <taxon>Opitutales</taxon>
        <taxon>Opitutaceae</taxon>
        <taxon>Rariglobus</taxon>
    </lineage>
</organism>
<name>A0A556QSD4_9BACT</name>
<dbReference type="AlphaFoldDB" id="A0A556QSD4"/>
<sequence>MSPFVSQRLPAAQRSFVSDSVESLIKSVSASIADPELAWLFANCLPNTLDTTIDHRIDADGRPDTYVITGDIAAMWLRDSAAQVWPYLPLTHTDPAMRTLIAGVINRQADGILLDPYANAFYRDPVFGKHQDDRTEMKPGVHERKWELDSLAYFFRLSHGYWAATDDTAPFDEKWRRAVAAAFALLRVERASGEEAGAVRSPYSFVREGRVWESLPCDGYGLPSRNCGLIRTGFRPSDDLVAFPFLVPANAMMAVALNHLAYLLAVLHCDALATEAHAFSAGITESLEKHAVVQHPVHGEIWAYEVDGLGGVNLMDDANIPSLISLPYLGFCAKDDPRYLRTRAFLLSTANPQYVDGKAAAGIGGPHTGPGTIWPMALTMQALTATEDAEILKCLRYLKTTHAGTGFMHESFKKDDAAQFTRKWFAWANTLFGELIVTLHHQRPHLLKADLS</sequence>
<dbReference type="PIRSF" id="PIRSF028846">
    <property type="entry name" value="UCP028846"/>
    <property type="match status" value="1"/>
</dbReference>
<dbReference type="RefSeq" id="WP_144230098.1">
    <property type="nucleotide sequence ID" value="NZ_CBCRVV010000038.1"/>
</dbReference>
<dbReference type="EMBL" id="VMBG01000001">
    <property type="protein sequence ID" value="TSJ79557.1"/>
    <property type="molecule type" value="Genomic_DNA"/>
</dbReference>